<gene>
    <name evidence="2" type="ORF">CFAM422_007024</name>
</gene>
<dbReference type="AlphaFoldDB" id="A0A9P4XEJ4"/>
<sequence length="156" mass="17905">MLNIEYLGHTVVDLAQKQKFAPSITELHSTTFTTPSLFVNIRFVPAEPTGDFFVAAKPVEPTSPNRVFALVRMGADRTKAQFNNLAGKIEKSWNEIVSYDDNLHVETVEDKEKKLHITWLRDNMAYFKERAEVSKNEKFADMLEEIEHRSDLYAAL</sequence>
<dbReference type="InterPro" id="IPR014347">
    <property type="entry name" value="Tautomerase/MIF_sf"/>
</dbReference>
<reference evidence="2 3" key="1">
    <citation type="submission" date="2018-06" db="EMBL/GenBank/DDBJ databases">
        <title>Genome analysis of cellulolytic fungus Trichoderma lentiforme CFAM-422.</title>
        <authorList>
            <person name="Steindorff A.S."/>
            <person name="Formighieri E.F."/>
            <person name="Midorikawa G.E.O."/>
            <person name="Tamietti M.S."/>
            <person name="Ramos E.Z."/>
            <person name="Silva A.S."/>
            <person name="Bon E.P.S."/>
            <person name="Mendes T.D."/>
            <person name="Damaso M.C.T."/>
            <person name="Favaro L.C.L."/>
        </authorList>
    </citation>
    <scope>NUCLEOTIDE SEQUENCE [LARGE SCALE GENOMIC DNA]</scope>
    <source>
        <strain evidence="2 3">CFAM-422</strain>
    </source>
</reference>
<dbReference type="Pfam" id="PF14832">
    <property type="entry name" value="Tautomerase_3"/>
    <property type="match status" value="1"/>
</dbReference>
<dbReference type="Proteomes" id="UP000801864">
    <property type="component" value="Unassembled WGS sequence"/>
</dbReference>
<dbReference type="Gene3D" id="3.30.429.10">
    <property type="entry name" value="Macrophage Migration Inhibitory Factor"/>
    <property type="match status" value="1"/>
</dbReference>
<evidence type="ECO:0000313" key="2">
    <source>
        <dbReference type="EMBL" id="KAF3070073.1"/>
    </source>
</evidence>
<proteinExistence type="predicted"/>
<accession>A0A9P4XEJ4</accession>
<feature type="domain" description="Tautomerase cis-CaaD-like" evidence="1">
    <location>
        <begin position="13"/>
        <end position="79"/>
    </location>
</feature>
<keyword evidence="3" id="KW-1185">Reference proteome</keyword>
<evidence type="ECO:0000313" key="3">
    <source>
        <dbReference type="Proteomes" id="UP000801864"/>
    </source>
</evidence>
<protein>
    <recommendedName>
        <fullName evidence="1">Tautomerase cis-CaaD-like domain-containing protein</fullName>
    </recommendedName>
</protein>
<name>A0A9P4XEJ4_9HYPO</name>
<evidence type="ECO:0000259" key="1">
    <source>
        <dbReference type="Pfam" id="PF14832"/>
    </source>
</evidence>
<organism evidence="2 3">
    <name type="scientific">Trichoderma lentiforme</name>
    <dbReference type="NCBI Taxonomy" id="1567552"/>
    <lineage>
        <taxon>Eukaryota</taxon>
        <taxon>Fungi</taxon>
        <taxon>Dikarya</taxon>
        <taxon>Ascomycota</taxon>
        <taxon>Pezizomycotina</taxon>
        <taxon>Sordariomycetes</taxon>
        <taxon>Hypocreomycetidae</taxon>
        <taxon>Hypocreales</taxon>
        <taxon>Hypocreaceae</taxon>
        <taxon>Trichoderma</taxon>
    </lineage>
</organism>
<dbReference type="InterPro" id="IPR028116">
    <property type="entry name" value="Cis-CaaD-like"/>
</dbReference>
<comment type="caution">
    <text evidence="2">The sequence shown here is derived from an EMBL/GenBank/DDBJ whole genome shotgun (WGS) entry which is preliminary data.</text>
</comment>
<dbReference type="EMBL" id="QLNT01000011">
    <property type="protein sequence ID" value="KAF3070073.1"/>
    <property type="molecule type" value="Genomic_DNA"/>
</dbReference>